<evidence type="ECO:0000256" key="5">
    <source>
        <dbReference type="ARBA" id="ARBA00022692"/>
    </source>
</evidence>
<comment type="similarity">
    <text evidence="2 10">Belongs to the ATG9 family.</text>
</comment>
<dbReference type="Proteomes" id="UP000515160">
    <property type="component" value="Chromosome 3"/>
</dbReference>
<comment type="function">
    <text evidence="10">Phospholipid scramblase involved in autophagy. Cycles between the preautophagosomal structure/phagophore assembly site (PAS) and the cytoplasmic vesicle pool and supplies membrane for the growing autophagosome. Lipid scramblase activity plays a key role in preautophagosomal structure/phagophore assembly by distributing the phospholipids that arrive through ATG2 from the cytoplasmic to the luminal leaflet of the bilayer, thereby driving autophagosomal membrane expansion.</text>
</comment>
<evidence type="ECO:0000313" key="13">
    <source>
        <dbReference type="RefSeq" id="XP_034111776.2"/>
    </source>
</evidence>
<dbReference type="Pfam" id="PF04109">
    <property type="entry name" value="ATG9"/>
    <property type="match status" value="1"/>
</dbReference>
<evidence type="ECO:0000256" key="6">
    <source>
        <dbReference type="ARBA" id="ARBA00022989"/>
    </source>
</evidence>
<evidence type="ECO:0000256" key="10">
    <source>
        <dbReference type="RuleBase" id="RU364027"/>
    </source>
</evidence>
<feature type="region of interest" description="Disordered" evidence="11">
    <location>
        <begin position="1"/>
        <end position="84"/>
    </location>
</feature>
<sequence>MSSPNINYRSLAEENANPFREAQIRDEPPQQQQQQQRQATITKADDAKSFTAAAHLDANDHDNTVGDVDGEEEEDLHEHEDTPRNIMIHIVPETGKESHRWNHIEDLDSFFSRMYTYQQKHGFRVIALDELFQVLEFSFVVWLFTFTTHCINYDELFGNLPNRTKTTLDEVIIPTGVCITKFGFFTYLIIFIAAIYLGIRVLKMIYHITQYADIKRFYNTALGIEDSDLDNITWHEVQQRTRRVQAEQHMCIDKELLTELDIYHRVLRFKNYLVALMNKQLLPVRFHLPLIGEVVSLSRGMLLNIDFILFRGPGSPFQNNWQLRDEFAVRSNQTELAQRLSKLIFWVALVNLLLSPVIFLWQLIYFSFSYANILRKEPSALGLRTWSNYGRLYLRHFNELDHELDARLNRAYEYADRYLSSFSSPLAAVIARNLLFISGGVLLLILALGIYDEYVFQVEHVLTIIAVLTIIGVVCRTFIPDENMIWCPEQLMTAILAHVHYLPTEWKQQAHTAHVRNEFSNFFQFKAGYLLSEIFSPFVTPFVLIFVFRPKAMEIVKFFRSFTVSVRGVGNVCSFAQMDVRKHGNPDWQLNNSDLPDVANEPAQHLPPHHYAQQQQQQQSMIGGKTEMSLVRFTLNNPEWQMPKEASQFIKGIREHAIDELVKAKTASQPAARENPLTHSLISFGTIGEEYCSIANSVLAADLSPEQLQISQSITASRAGAGVGVGGAHAMGAGYVAGSDFGMLQMLQQNLGEPMSSTSMRPGLMSSSVGPAVAMDSMRRLRLSKAEGRIEGPTDTLLYSLYGGDPLLSKNRIGVTVADMCLSALYLHEVSQQKRLARQSRIDEADEQPGPSNRPSRPPGPSGLGLGSGSGSGSRHTVITSKAAESTPLLGNIRS</sequence>
<dbReference type="CTD" id="36821"/>
<accession>A0A6P8X6B6</accession>
<name>A0A6P8X6B6_DROAB</name>
<evidence type="ECO:0000256" key="9">
    <source>
        <dbReference type="ARBA" id="ARBA00023136"/>
    </source>
</evidence>
<evidence type="ECO:0000256" key="7">
    <source>
        <dbReference type="ARBA" id="ARBA00023006"/>
    </source>
</evidence>
<feature type="transmembrane region" description="Helical" evidence="10">
    <location>
        <begin position="461"/>
        <end position="479"/>
    </location>
</feature>
<reference evidence="13" key="1">
    <citation type="submission" date="2025-08" db="UniProtKB">
        <authorList>
            <consortium name="RefSeq"/>
        </authorList>
    </citation>
    <scope>IDENTIFICATION</scope>
    <source>
        <strain evidence="13">15112-1751.03</strain>
        <tissue evidence="13">Whole Adult</tissue>
    </source>
</reference>
<dbReference type="RefSeq" id="XP_034111776.2">
    <property type="nucleotide sequence ID" value="XM_034255885.2"/>
</dbReference>
<evidence type="ECO:0000313" key="12">
    <source>
        <dbReference type="Proteomes" id="UP000515160"/>
    </source>
</evidence>
<dbReference type="GO" id="GO:0000422">
    <property type="term" value="P:autophagy of mitochondrion"/>
    <property type="evidence" value="ECO:0007669"/>
    <property type="project" value="TreeGrafter"/>
</dbReference>
<keyword evidence="6 10" id="KW-1133">Transmembrane helix</keyword>
<feature type="transmembrane region" description="Helical" evidence="10">
    <location>
        <begin position="182"/>
        <end position="202"/>
    </location>
</feature>
<keyword evidence="12" id="KW-1185">Reference proteome</keyword>
<evidence type="ECO:0000256" key="2">
    <source>
        <dbReference type="ARBA" id="ARBA00006185"/>
    </source>
</evidence>
<dbReference type="PANTHER" id="PTHR13038:SF10">
    <property type="entry name" value="AUTOPHAGY-RELATED PROTEIN 9"/>
    <property type="match status" value="1"/>
</dbReference>
<gene>
    <name evidence="13" type="primary">LOC117572787</name>
</gene>
<dbReference type="GO" id="GO:0034727">
    <property type="term" value="P:piecemeal microautophagy of the nucleus"/>
    <property type="evidence" value="ECO:0007669"/>
    <property type="project" value="TreeGrafter"/>
</dbReference>
<evidence type="ECO:0000256" key="1">
    <source>
        <dbReference type="ARBA" id="ARBA00004511"/>
    </source>
</evidence>
<feature type="region of interest" description="Disordered" evidence="11">
    <location>
        <begin position="837"/>
        <end position="895"/>
    </location>
</feature>
<proteinExistence type="inferred from homology"/>
<keyword evidence="7 10" id="KW-0072">Autophagy</keyword>
<organism evidence="12 13">
    <name type="scientific">Drosophila albomicans</name>
    <name type="common">Fruit fly</name>
    <dbReference type="NCBI Taxonomy" id="7291"/>
    <lineage>
        <taxon>Eukaryota</taxon>
        <taxon>Metazoa</taxon>
        <taxon>Ecdysozoa</taxon>
        <taxon>Arthropoda</taxon>
        <taxon>Hexapoda</taxon>
        <taxon>Insecta</taxon>
        <taxon>Pterygota</taxon>
        <taxon>Neoptera</taxon>
        <taxon>Endopterygota</taxon>
        <taxon>Diptera</taxon>
        <taxon>Brachycera</taxon>
        <taxon>Muscomorpha</taxon>
        <taxon>Ephydroidea</taxon>
        <taxon>Drosophilidae</taxon>
        <taxon>Drosophila</taxon>
    </lineage>
</organism>
<evidence type="ECO:0000256" key="3">
    <source>
        <dbReference type="ARBA" id="ARBA00018074"/>
    </source>
</evidence>
<feature type="transmembrane region" description="Helical" evidence="10">
    <location>
        <begin position="426"/>
        <end position="449"/>
    </location>
</feature>
<feature type="compositionally biased region" description="Gly residues" evidence="11">
    <location>
        <begin position="862"/>
        <end position="872"/>
    </location>
</feature>
<dbReference type="GeneID" id="117572787"/>
<keyword evidence="4 10" id="KW-0813">Transport</keyword>
<keyword evidence="8 10" id="KW-0445">Lipid transport</keyword>
<keyword evidence="9 10" id="KW-0472">Membrane</keyword>
<evidence type="ECO:0000256" key="11">
    <source>
        <dbReference type="SAM" id="MobiDB-lite"/>
    </source>
</evidence>
<dbReference type="AlphaFoldDB" id="A0A6P8X6B6"/>
<evidence type="ECO:0000256" key="4">
    <source>
        <dbReference type="ARBA" id="ARBA00022448"/>
    </source>
</evidence>
<dbReference type="GO" id="GO:0034497">
    <property type="term" value="P:protein localization to phagophore assembly site"/>
    <property type="evidence" value="ECO:0007669"/>
    <property type="project" value="TreeGrafter"/>
</dbReference>
<keyword evidence="5 10" id="KW-0812">Transmembrane</keyword>
<comment type="subcellular location">
    <subcellularLocation>
        <location evidence="1 10">Preautophagosomal structure membrane</location>
        <topology evidence="1 10">Multi-pass membrane protein</topology>
    </subcellularLocation>
</comment>
<dbReference type="OrthoDB" id="2020634at2759"/>
<feature type="transmembrane region" description="Helical" evidence="10">
    <location>
        <begin position="343"/>
        <end position="368"/>
    </location>
</feature>
<dbReference type="GO" id="GO:0006869">
    <property type="term" value="P:lipid transport"/>
    <property type="evidence" value="ECO:0007669"/>
    <property type="project" value="UniProtKB-KW"/>
</dbReference>
<protein>
    <recommendedName>
        <fullName evidence="3 10">Autophagy-related protein 9</fullName>
    </recommendedName>
</protein>
<evidence type="ECO:0000256" key="8">
    <source>
        <dbReference type="ARBA" id="ARBA00023055"/>
    </source>
</evidence>
<dbReference type="InterPro" id="IPR007241">
    <property type="entry name" value="Autophagy-rel_prot_9"/>
</dbReference>
<feature type="transmembrane region" description="Helical" evidence="10">
    <location>
        <begin position="527"/>
        <end position="548"/>
    </location>
</feature>
<dbReference type="GO" id="GO:0034045">
    <property type="term" value="C:phagophore assembly site membrane"/>
    <property type="evidence" value="ECO:0007669"/>
    <property type="project" value="UniProtKB-SubCell"/>
</dbReference>
<dbReference type="GO" id="GO:0061709">
    <property type="term" value="P:reticulophagy"/>
    <property type="evidence" value="ECO:0007669"/>
    <property type="project" value="TreeGrafter"/>
</dbReference>
<dbReference type="GO" id="GO:0005776">
    <property type="term" value="C:autophagosome"/>
    <property type="evidence" value="ECO:0007669"/>
    <property type="project" value="TreeGrafter"/>
</dbReference>
<dbReference type="PANTHER" id="PTHR13038">
    <property type="entry name" value="APG9 AUTOPHAGY 9"/>
    <property type="match status" value="1"/>
</dbReference>